<feature type="compositionally biased region" description="Basic residues" evidence="1">
    <location>
        <begin position="1"/>
        <end position="12"/>
    </location>
</feature>
<dbReference type="OrthoDB" id="3235454at2759"/>
<dbReference type="EMBL" id="KV417526">
    <property type="protein sequence ID" value="KZP24471.1"/>
    <property type="molecule type" value="Genomic_DNA"/>
</dbReference>
<dbReference type="Proteomes" id="UP000076532">
    <property type="component" value="Unassembled WGS sequence"/>
</dbReference>
<evidence type="ECO:0000313" key="2">
    <source>
        <dbReference type="EMBL" id="KZP24471.1"/>
    </source>
</evidence>
<dbReference type="AlphaFoldDB" id="A0A166MYW6"/>
<name>A0A166MYW6_9AGAM</name>
<feature type="region of interest" description="Disordered" evidence="1">
    <location>
        <begin position="1"/>
        <end position="41"/>
    </location>
</feature>
<proteinExistence type="predicted"/>
<accession>A0A166MYW6</accession>
<evidence type="ECO:0000313" key="3">
    <source>
        <dbReference type="Proteomes" id="UP000076532"/>
    </source>
</evidence>
<gene>
    <name evidence="2" type="ORF">FIBSPDRAFT_951222</name>
</gene>
<keyword evidence="3" id="KW-1185">Reference proteome</keyword>
<organism evidence="2 3">
    <name type="scientific">Athelia psychrophila</name>
    <dbReference type="NCBI Taxonomy" id="1759441"/>
    <lineage>
        <taxon>Eukaryota</taxon>
        <taxon>Fungi</taxon>
        <taxon>Dikarya</taxon>
        <taxon>Basidiomycota</taxon>
        <taxon>Agaricomycotina</taxon>
        <taxon>Agaricomycetes</taxon>
        <taxon>Agaricomycetidae</taxon>
        <taxon>Atheliales</taxon>
        <taxon>Atheliaceae</taxon>
        <taxon>Athelia</taxon>
    </lineage>
</organism>
<evidence type="ECO:0000256" key="1">
    <source>
        <dbReference type="SAM" id="MobiDB-lite"/>
    </source>
</evidence>
<protein>
    <submittedName>
        <fullName evidence="2">Uncharacterized protein</fullName>
    </submittedName>
</protein>
<sequence length="123" mass="13725">MSARSKNQKKVVVRTPSRQESDEEPDKFDEMPVSQASMTSSDAGTDLFEHFVASYASAEDDIRKIWVQIKEEQRALLNIAIQQHASSVSQSSEREKGQVKGLASVKRACDESQKLIEKLVGDI</sequence>
<reference evidence="2 3" key="1">
    <citation type="journal article" date="2016" name="Mol. Biol. Evol.">
        <title>Comparative Genomics of Early-Diverging Mushroom-Forming Fungi Provides Insights into the Origins of Lignocellulose Decay Capabilities.</title>
        <authorList>
            <person name="Nagy L.G."/>
            <person name="Riley R."/>
            <person name="Tritt A."/>
            <person name="Adam C."/>
            <person name="Daum C."/>
            <person name="Floudas D."/>
            <person name="Sun H."/>
            <person name="Yadav J.S."/>
            <person name="Pangilinan J."/>
            <person name="Larsson K.H."/>
            <person name="Matsuura K."/>
            <person name="Barry K."/>
            <person name="Labutti K."/>
            <person name="Kuo R."/>
            <person name="Ohm R.A."/>
            <person name="Bhattacharya S.S."/>
            <person name="Shirouzu T."/>
            <person name="Yoshinaga Y."/>
            <person name="Martin F.M."/>
            <person name="Grigoriev I.V."/>
            <person name="Hibbett D.S."/>
        </authorList>
    </citation>
    <scope>NUCLEOTIDE SEQUENCE [LARGE SCALE GENOMIC DNA]</scope>
    <source>
        <strain evidence="2 3">CBS 109695</strain>
    </source>
</reference>